<accession>A0ACA9LTT4</accession>
<reference evidence="1" key="1">
    <citation type="submission" date="2021-06" db="EMBL/GenBank/DDBJ databases">
        <authorList>
            <person name="Kallberg Y."/>
            <person name="Tangrot J."/>
            <person name="Rosling A."/>
        </authorList>
    </citation>
    <scope>NUCLEOTIDE SEQUENCE</scope>
    <source>
        <strain evidence="1">AU212A</strain>
    </source>
</reference>
<evidence type="ECO:0000313" key="2">
    <source>
        <dbReference type="Proteomes" id="UP000789860"/>
    </source>
</evidence>
<keyword evidence="2" id="KW-1185">Reference proteome</keyword>
<protein>
    <submittedName>
        <fullName evidence="1">3560_t:CDS:1</fullName>
    </submittedName>
</protein>
<feature type="non-terminal residue" evidence="1">
    <location>
        <position position="136"/>
    </location>
</feature>
<sequence length="136" mass="15974">MSLAGALEVGIRDKNGELEYNHDIQDFENLLFRIKIETLPNEENSARLFFVNKNDEKEITVPKGIKCKDVTFKKNVLKSPLPLTQYFLITHLMKYVIYYDPEKGKTTKRTKIYSVNSQKKFNIHNFKKTTEILENE</sequence>
<name>A0ACA9LTT4_9GLOM</name>
<proteinExistence type="predicted"/>
<gene>
    <name evidence="1" type="ORF">SCALOS_LOCUS4858</name>
</gene>
<comment type="caution">
    <text evidence="1">The sequence shown here is derived from an EMBL/GenBank/DDBJ whole genome shotgun (WGS) entry which is preliminary data.</text>
</comment>
<organism evidence="1 2">
    <name type="scientific">Scutellospora calospora</name>
    <dbReference type="NCBI Taxonomy" id="85575"/>
    <lineage>
        <taxon>Eukaryota</taxon>
        <taxon>Fungi</taxon>
        <taxon>Fungi incertae sedis</taxon>
        <taxon>Mucoromycota</taxon>
        <taxon>Glomeromycotina</taxon>
        <taxon>Glomeromycetes</taxon>
        <taxon>Diversisporales</taxon>
        <taxon>Gigasporaceae</taxon>
        <taxon>Scutellospora</taxon>
    </lineage>
</organism>
<dbReference type="Proteomes" id="UP000789860">
    <property type="component" value="Unassembled WGS sequence"/>
</dbReference>
<dbReference type="EMBL" id="CAJVPM010007048">
    <property type="protein sequence ID" value="CAG8541438.1"/>
    <property type="molecule type" value="Genomic_DNA"/>
</dbReference>
<evidence type="ECO:0000313" key="1">
    <source>
        <dbReference type="EMBL" id="CAG8541438.1"/>
    </source>
</evidence>